<evidence type="ECO:0000256" key="1">
    <source>
        <dbReference type="ARBA" id="ARBA00022468"/>
    </source>
</evidence>
<dbReference type="GO" id="GO:0071889">
    <property type="term" value="F:14-3-3 protein binding"/>
    <property type="evidence" value="ECO:0007669"/>
    <property type="project" value="UniProtKB-ARBA"/>
</dbReference>
<name>D2VQT3_NAEGR</name>
<dbReference type="RefSeq" id="XP_002673509.1">
    <property type="nucleotide sequence ID" value="XM_002673463.1"/>
</dbReference>
<dbReference type="FunFam" id="1.10.10.750:FF:000009">
    <property type="entry name" value="TBC1 domain family member 22A"/>
    <property type="match status" value="1"/>
</dbReference>
<dbReference type="Gene3D" id="1.10.472.80">
    <property type="entry name" value="Ypt/Rab-GAP domain of gyp1p, domain 3"/>
    <property type="match status" value="1"/>
</dbReference>
<dbReference type="FunFam" id="1.10.472.80:FF:000001">
    <property type="entry name" value="TBC1 domain family member 22B"/>
    <property type="match status" value="1"/>
</dbReference>
<dbReference type="InterPro" id="IPR035969">
    <property type="entry name" value="Rab-GAP_TBC_sf"/>
</dbReference>
<keyword evidence="1" id="KW-0343">GTPase activation</keyword>
<evidence type="ECO:0000256" key="2">
    <source>
        <dbReference type="ARBA" id="ARBA00022553"/>
    </source>
</evidence>
<feature type="compositionally biased region" description="Polar residues" evidence="3">
    <location>
        <begin position="1"/>
        <end position="11"/>
    </location>
</feature>
<feature type="compositionally biased region" description="Low complexity" evidence="3">
    <location>
        <begin position="66"/>
        <end position="119"/>
    </location>
</feature>
<feature type="region of interest" description="Disordered" evidence="3">
    <location>
        <begin position="195"/>
        <end position="217"/>
    </location>
</feature>
<dbReference type="EMBL" id="GG738890">
    <property type="protein sequence ID" value="EFC40765.1"/>
    <property type="molecule type" value="Genomic_DNA"/>
</dbReference>
<organism evidence="6">
    <name type="scientific">Naegleria gruberi</name>
    <name type="common">Amoeba</name>
    <dbReference type="NCBI Taxonomy" id="5762"/>
    <lineage>
        <taxon>Eukaryota</taxon>
        <taxon>Discoba</taxon>
        <taxon>Heterolobosea</taxon>
        <taxon>Tetramitia</taxon>
        <taxon>Eutetramitia</taxon>
        <taxon>Vahlkampfiidae</taxon>
        <taxon>Naegleria</taxon>
    </lineage>
</organism>
<proteinExistence type="predicted"/>
<dbReference type="Pfam" id="PF00566">
    <property type="entry name" value="RabGAP-TBC"/>
    <property type="match status" value="1"/>
</dbReference>
<dbReference type="FunFam" id="1.10.8.270:FF:000004">
    <property type="entry name" value="TBC1 domain family, member 22B"/>
    <property type="match status" value="1"/>
</dbReference>
<dbReference type="eggNOG" id="KOG1092">
    <property type="taxonomic scope" value="Eukaryota"/>
</dbReference>
<feature type="compositionally biased region" description="Low complexity" evidence="3">
    <location>
        <begin position="203"/>
        <end position="217"/>
    </location>
</feature>
<keyword evidence="6" id="KW-1185">Reference proteome</keyword>
<dbReference type="VEuPathDB" id="AmoebaDB:NAEGRDRAFT_80901"/>
<feature type="region of interest" description="Disordered" evidence="3">
    <location>
        <begin position="1"/>
        <end position="156"/>
    </location>
</feature>
<dbReference type="InParanoid" id="D2VQT3"/>
<dbReference type="AlphaFoldDB" id="D2VQT3"/>
<evidence type="ECO:0000256" key="3">
    <source>
        <dbReference type="SAM" id="MobiDB-lite"/>
    </source>
</evidence>
<dbReference type="Proteomes" id="UP000006671">
    <property type="component" value="Unassembled WGS sequence"/>
</dbReference>
<reference evidence="5 6" key="1">
    <citation type="journal article" date="2010" name="Cell">
        <title>The genome of Naegleria gruberi illuminates early eukaryotic versatility.</title>
        <authorList>
            <person name="Fritz-Laylin L.K."/>
            <person name="Prochnik S.E."/>
            <person name="Ginger M.L."/>
            <person name="Dacks J.B."/>
            <person name="Carpenter M.L."/>
            <person name="Field M.C."/>
            <person name="Kuo A."/>
            <person name="Paredez A."/>
            <person name="Chapman J."/>
            <person name="Pham J."/>
            <person name="Shu S."/>
            <person name="Neupane R."/>
            <person name="Cipriano M."/>
            <person name="Mancuso J."/>
            <person name="Tu H."/>
            <person name="Salamov A."/>
            <person name="Lindquist E."/>
            <person name="Shapiro H."/>
            <person name="Lucas S."/>
            <person name="Grigoriev I.V."/>
            <person name="Cande W.Z."/>
            <person name="Fulton C."/>
            <person name="Rokhsar D.S."/>
            <person name="Dawson S.C."/>
        </authorList>
    </citation>
    <scope>NUCLEOTIDE SEQUENCE [LARGE SCALE GENOMIC DNA]</scope>
    <source>
        <strain evidence="5 6">NEG-M</strain>
    </source>
</reference>
<dbReference type="OMA" id="MECDSFW"/>
<dbReference type="PROSITE" id="PS50086">
    <property type="entry name" value="TBC_RABGAP"/>
    <property type="match status" value="1"/>
</dbReference>
<accession>D2VQT3</accession>
<dbReference type="SUPFAM" id="SSF47923">
    <property type="entry name" value="Ypt/Rab-GAP domain of gyp1p"/>
    <property type="match status" value="2"/>
</dbReference>
<dbReference type="PANTHER" id="PTHR22957:SF26">
    <property type="entry name" value="LD44506P"/>
    <property type="match status" value="1"/>
</dbReference>
<dbReference type="GO" id="GO:0005096">
    <property type="term" value="F:GTPase activator activity"/>
    <property type="evidence" value="ECO:0007669"/>
    <property type="project" value="UniProtKB-KW"/>
</dbReference>
<feature type="compositionally biased region" description="Polar residues" evidence="3">
    <location>
        <begin position="19"/>
        <end position="48"/>
    </location>
</feature>
<feature type="compositionally biased region" description="Basic residues" evidence="3">
    <location>
        <begin position="134"/>
        <end position="144"/>
    </location>
</feature>
<feature type="domain" description="Rab-GAP TBC" evidence="4">
    <location>
        <begin position="267"/>
        <end position="494"/>
    </location>
</feature>
<dbReference type="PANTHER" id="PTHR22957">
    <property type="entry name" value="TBC1 DOMAIN FAMILY MEMBER GTPASE-ACTIVATING PROTEIN"/>
    <property type="match status" value="1"/>
</dbReference>
<dbReference type="Gene3D" id="1.10.8.270">
    <property type="entry name" value="putative rabgap domain of human tbc1 domain family member 14 like domains"/>
    <property type="match status" value="1"/>
</dbReference>
<dbReference type="GeneID" id="8864512"/>
<dbReference type="FunCoup" id="D2VQT3">
    <property type="interactions" value="545"/>
</dbReference>
<dbReference type="KEGG" id="ngr:NAEGRDRAFT_80901"/>
<dbReference type="OrthoDB" id="26371at2759"/>
<protein>
    <submittedName>
        <fullName evidence="5">RabGTPase-activating protein</fullName>
    </submittedName>
</protein>
<dbReference type="STRING" id="5762.D2VQT3"/>
<dbReference type="SMART" id="SM00164">
    <property type="entry name" value="TBC"/>
    <property type="match status" value="1"/>
</dbReference>
<evidence type="ECO:0000313" key="5">
    <source>
        <dbReference type="EMBL" id="EFC40765.1"/>
    </source>
</evidence>
<gene>
    <name evidence="5" type="ORF">NAEGRDRAFT_80901</name>
</gene>
<keyword evidence="2" id="KW-0597">Phosphoprotein</keyword>
<evidence type="ECO:0000313" key="6">
    <source>
        <dbReference type="Proteomes" id="UP000006671"/>
    </source>
</evidence>
<evidence type="ECO:0000259" key="4">
    <source>
        <dbReference type="PROSITE" id="PS50086"/>
    </source>
</evidence>
<dbReference type="InterPro" id="IPR000195">
    <property type="entry name" value="Rab-GAP-TBC_dom"/>
</dbReference>
<sequence length="562" mass="63771">MSLQAHSSVLSPSDDVSIDPTTNTGSNPQGHTRTFSNQGIGSSPSSDGFLSKISKYFKSSTPPTPTSSSSTVTSPSTLTPSGGGNNNSTSTTGQYYSNSVNNIGSSNSTITTPNTSNVVGSTNTPDYYQQKQKQLQKKQKKKGTTPKPGTISKVRGASFPIEAISEQIVGVFPQNSNITTSEDDSLSEKSKVYDPFEEGPRMSIGSDNGSNSSSAGNTFVIRNSGNISNYLSDDEGVSESKLEKFRQILNSNDDIDIENLRKLSWRGIPSSVRAVVWKILLGYMPLNRERTEQIINRKRKEYLDYVSKYYNEEHLQKTEQETALQKQIHIDVIRTNPDLQLYQNPRIQQALERILYIWSIRHPASGYVQGLNDLVTPFMSVFLYDFMKCDILTCDPDTISNEIMEHMECDSFWCFTQFIDFIQDHYTFAQPGIQRMVNKLEEIIQKIDESLFNHLQSNGLEFIQFSFRWMNCLLMRELSLKLVVKLFDAYIAEGDEFENFHTYVCAAFLKTWSERLQKMDFAEMVMFLQHLPTRTWTFNEMELLLSQAYMLKVLYDGNNHLN</sequence>
<dbReference type="Gene3D" id="1.10.10.750">
    <property type="entry name" value="Ypt/Rab-GAP domain of gyp1p, domain 1"/>
    <property type="match status" value="1"/>
</dbReference>